<feature type="signal peptide" evidence="1">
    <location>
        <begin position="1"/>
        <end position="23"/>
    </location>
</feature>
<sequence>MKRTLLALALPLLLAACTGTDESVTTLQVAVLTDGGATLRTVTPGADTDPAPVREERTVPVTGGVSLETLPSGSRLALTLRTGLESRSAELQTPQPFAPLPFAETCLTQTVASAQRDRLLTLSECGGGPQQLALYRNDGTLVWTARLPTALPPTPGQDTPPLRLAVRGNVGVVARPRVGGGSEVMRAAPQNLGDPVAVVSTPLPTAAIRDLAPYGAEVLAATDSGVQRLRDTGEPDGTALPAFGTSRFDRLWSGGVGNRTLLAAWRSNIPTGLGAQPLLLWDGSASRTASTVALLSDLRDVTLALDGNLYALTATTLIRYDTVFGLQQNNWRPRTLLGTLNDARAVTWLVP</sequence>
<gene>
    <name evidence="2" type="ORF">GCM10010841_31460</name>
</gene>
<accession>A0ABQ2H101</accession>
<dbReference type="EMBL" id="BMOM01000047">
    <property type="protein sequence ID" value="GGM21236.1"/>
    <property type="molecule type" value="Genomic_DNA"/>
</dbReference>
<dbReference type="RefSeq" id="WP_188905303.1">
    <property type="nucleotide sequence ID" value="NZ_BMOM01000047.1"/>
</dbReference>
<protein>
    <submittedName>
        <fullName evidence="2">Uncharacterized protein</fullName>
    </submittedName>
</protein>
<reference evidence="3" key="1">
    <citation type="journal article" date="2019" name="Int. J. Syst. Evol. Microbiol.">
        <title>The Global Catalogue of Microorganisms (GCM) 10K type strain sequencing project: providing services to taxonomists for standard genome sequencing and annotation.</title>
        <authorList>
            <consortium name="The Broad Institute Genomics Platform"/>
            <consortium name="The Broad Institute Genome Sequencing Center for Infectious Disease"/>
            <person name="Wu L."/>
            <person name="Ma J."/>
        </authorList>
    </citation>
    <scope>NUCLEOTIDE SEQUENCE [LARGE SCALE GENOMIC DNA]</scope>
    <source>
        <strain evidence="3">JCM 15443</strain>
    </source>
</reference>
<evidence type="ECO:0000313" key="3">
    <source>
        <dbReference type="Proteomes" id="UP000661918"/>
    </source>
</evidence>
<feature type="chain" id="PRO_5047124115" evidence="1">
    <location>
        <begin position="24"/>
        <end position="351"/>
    </location>
</feature>
<name>A0ABQ2H101_9DEIO</name>
<comment type="caution">
    <text evidence="2">The sequence shown here is derived from an EMBL/GenBank/DDBJ whole genome shotgun (WGS) entry which is preliminary data.</text>
</comment>
<organism evidence="2 3">
    <name type="scientific">Deinococcus aerophilus</name>
    <dbReference type="NCBI Taxonomy" id="522488"/>
    <lineage>
        <taxon>Bacteria</taxon>
        <taxon>Thermotogati</taxon>
        <taxon>Deinococcota</taxon>
        <taxon>Deinococci</taxon>
        <taxon>Deinococcales</taxon>
        <taxon>Deinococcaceae</taxon>
        <taxon>Deinococcus</taxon>
    </lineage>
</organism>
<dbReference type="PROSITE" id="PS51257">
    <property type="entry name" value="PROKAR_LIPOPROTEIN"/>
    <property type="match status" value="1"/>
</dbReference>
<keyword evidence="1" id="KW-0732">Signal</keyword>
<evidence type="ECO:0000313" key="2">
    <source>
        <dbReference type="EMBL" id="GGM21236.1"/>
    </source>
</evidence>
<dbReference type="Proteomes" id="UP000661918">
    <property type="component" value="Unassembled WGS sequence"/>
</dbReference>
<evidence type="ECO:0000256" key="1">
    <source>
        <dbReference type="SAM" id="SignalP"/>
    </source>
</evidence>
<proteinExistence type="predicted"/>
<keyword evidence="3" id="KW-1185">Reference proteome</keyword>